<keyword evidence="1" id="KW-0812">Transmembrane</keyword>
<evidence type="ECO:0000256" key="1">
    <source>
        <dbReference type="SAM" id="Phobius"/>
    </source>
</evidence>
<evidence type="ECO:0000313" key="3">
    <source>
        <dbReference type="Proteomes" id="UP000051749"/>
    </source>
</evidence>
<dbReference type="PATRIC" id="fig|319653.3.peg.1561"/>
<dbReference type="Proteomes" id="UP000051749">
    <property type="component" value="Unassembled WGS sequence"/>
</dbReference>
<feature type="transmembrane region" description="Helical" evidence="1">
    <location>
        <begin position="58"/>
        <end position="80"/>
    </location>
</feature>
<comment type="caution">
    <text evidence="2">The sequence shown here is derived from an EMBL/GenBank/DDBJ whole genome shotgun (WGS) entry which is preliminary data.</text>
</comment>
<gene>
    <name evidence="2" type="ORF">IV87_GL001535</name>
</gene>
<reference evidence="2 3" key="1">
    <citation type="journal article" date="2015" name="Genome Announc.">
        <title>Expanding the biotechnology potential of lactobacilli through comparative genomics of 213 strains and associated genera.</title>
        <authorList>
            <person name="Sun Z."/>
            <person name="Harris H.M."/>
            <person name="McCann A."/>
            <person name="Guo C."/>
            <person name="Argimon S."/>
            <person name="Zhang W."/>
            <person name="Yang X."/>
            <person name="Jeffery I.B."/>
            <person name="Cooney J.C."/>
            <person name="Kagawa T.F."/>
            <person name="Liu W."/>
            <person name="Song Y."/>
            <person name="Salvetti E."/>
            <person name="Wrobel A."/>
            <person name="Rasinkangas P."/>
            <person name="Parkhill J."/>
            <person name="Rea M.C."/>
            <person name="O'Sullivan O."/>
            <person name="Ritari J."/>
            <person name="Douillard F.P."/>
            <person name="Paul Ross R."/>
            <person name="Yang R."/>
            <person name="Briner A.E."/>
            <person name="Felis G.E."/>
            <person name="de Vos W.M."/>
            <person name="Barrangou R."/>
            <person name="Klaenhammer T.R."/>
            <person name="Caufield P.W."/>
            <person name="Cui Y."/>
            <person name="Zhang H."/>
            <person name="O'Toole P.W."/>
        </authorList>
    </citation>
    <scope>NUCLEOTIDE SEQUENCE [LARGE SCALE GENOMIC DNA]</scope>
    <source>
        <strain evidence="2 3">DSM 22301</strain>
    </source>
</reference>
<name>A0A0R2K0I3_9LACO</name>
<dbReference type="EMBL" id="JQBY01000004">
    <property type="protein sequence ID" value="KRN83097.1"/>
    <property type="molecule type" value="Genomic_DNA"/>
</dbReference>
<protein>
    <submittedName>
        <fullName evidence="2">Uncharacterized protein</fullName>
    </submittedName>
</protein>
<evidence type="ECO:0000313" key="2">
    <source>
        <dbReference type="EMBL" id="KRN83097.1"/>
    </source>
</evidence>
<accession>A0A0R2K0I3</accession>
<organism evidence="2 3">
    <name type="scientific">Pediococcus ethanolidurans</name>
    <dbReference type="NCBI Taxonomy" id="319653"/>
    <lineage>
        <taxon>Bacteria</taxon>
        <taxon>Bacillati</taxon>
        <taxon>Bacillota</taxon>
        <taxon>Bacilli</taxon>
        <taxon>Lactobacillales</taxon>
        <taxon>Lactobacillaceae</taxon>
        <taxon>Pediococcus</taxon>
    </lineage>
</organism>
<dbReference type="AlphaFoldDB" id="A0A0R2K0I3"/>
<keyword evidence="1" id="KW-1133">Transmembrane helix</keyword>
<sequence>MAVNFIFNYIFNTISLEARFMTHPQTLTALEQDIQHNFKNYRTFKHALFINYAVFPRLIVWFGLIIYLIGLVFFSFLAIGSHIAFSTLFDLLYLQIVPVLAIPFSFTPASIIYWCVTVWELAVLYEIIEKIIREVKIHSLFNEVQTNQRLLKVGYAYELNAHEMLIVNQDPIAGEFRTALDKLPPENQKEWYRISHIIEGRFGFQRATNYDIKAIRQFLSKHFSHLFTFFDVLPSLGSLPFYWKLTDFPADQAVFYFSNDNRKPIYVLQNFTATGHKLRKSLKQVLVENLLVFFYW</sequence>
<proteinExistence type="predicted"/>
<keyword evidence="1" id="KW-0472">Membrane</keyword>